<keyword evidence="5" id="KW-1185">Reference proteome</keyword>
<dbReference type="HOGENOM" id="CLU_027239_6_1_11"/>
<evidence type="ECO:0000259" key="3">
    <source>
        <dbReference type="Pfam" id="PF00685"/>
    </source>
</evidence>
<dbReference type="SUPFAM" id="SSF52540">
    <property type="entry name" value="P-loop containing nucleoside triphosphate hydrolases"/>
    <property type="match status" value="1"/>
</dbReference>
<feature type="domain" description="Sulfotransferase" evidence="3">
    <location>
        <begin position="94"/>
        <end position="264"/>
    </location>
</feature>
<evidence type="ECO:0000313" key="5">
    <source>
        <dbReference type="Proteomes" id="UP000006666"/>
    </source>
</evidence>
<dbReference type="GO" id="GO:0008146">
    <property type="term" value="F:sulfotransferase activity"/>
    <property type="evidence" value="ECO:0007669"/>
    <property type="project" value="InterPro"/>
</dbReference>
<proteinExistence type="inferred from homology"/>
<reference evidence="4 5" key="1">
    <citation type="journal article" date="2009" name="Stand. Genomic Sci.">
        <title>Complete genome sequence of Kytococcus sedentarius type strain (541).</title>
        <authorList>
            <person name="Sims D."/>
            <person name="Brettin T."/>
            <person name="Detter J.C."/>
            <person name="Han C."/>
            <person name="Lapidus A."/>
            <person name="Copeland A."/>
            <person name="Glavina Del Rio T."/>
            <person name="Nolan M."/>
            <person name="Chen F."/>
            <person name="Lucas S."/>
            <person name="Tice H."/>
            <person name="Cheng J.F."/>
            <person name="Bruce D."/>
            <person name="Goodwin L."/>
            <person name="Pitluck S."/>
            <person name="Ovchinnikova G."/>
            <person name="Pati A."/>
            <person name="Ivanova N."/>
            <person name="Mavrommatis K."/>
            <person name="Chen A."/>
            <person name="Palaniappan K."/>
            <person name="D'haeseleer P."/>
            <person name="Chain P."/>
            <person name="Bristow J."/>
            <person name="Eisen J.A."/>
            <person name="Markowitz V."/>
            <person name="Hugenholtz P."/>
            <person name="Schneider S."/>
            <person name="Goker M."/>
            <person name="Pukall R."/>
            <person name="Kyrpides N.C."/>
            <person name="Klenk H.P."/>
        </authorList>
    </citation>
    <scope>NUCLEOTIDE SEQUENCE [LARGE SCALE GENOMIC DNA]</scope>
    <source>
        <strain evidence="5">ATCC 14392 / DSM 20547 / JCM 11482 / CCUG 33030 / NBRC 15357 / NCTC 11040 / CCM 314 / 541</strain>
    </source>
</reference>
<evidence type="ECO:0000256" key="1">
    <source>
        <dbReference type="ARBA" id="ARBA00005771"/>
    </source>
</evidence>
<gene>
    <name evidence="4" type="ordered locus">Ksed_18660</name>
</gene>
<comment type="similarity">
    <text evidence="1">Belongs to the sulfotransferase 1 family.</text>
</comment>
<dbReference type="Gene3D" id="3.40.50.300">
    <property type="entry name" value="P-loop containing nucleotide triphosphate hydrolases"/>
    <property type="match status" value="1"/>
</dbReference>
<dbReference type="KEGG" id="kse:Ksed_18660"/>
<dbReference type="PANTHER" id="PTHR11783">
    <property type="entry name" value="SULFOTRANSFERASE SULT"/>
    <property type="match status" value="1"/>
</dbReference>
<dbReference type="Proteomes" id="UP000006666">
    <property type="component" value="Chromosome"/>
</dbReference>
<keyword evidence="2" id="KW-0808">Transferase</keyword>
<sequence>MTGQDITRQLGKRTEEQLRRAAAEGTRRIALRFGDTLPMWLGCGFPKSGTVWLCQLMGTYLGVPYPRDYRLPIAMSSVIHSHWAYRPEFPTTAYIARDGRDVMVSTYFYYTRALTLDKSPRRKEQLTALFHRLYGPSFDPAASRENMATFVEHELSNPRATHGVTWPQHIADWWDRPQVHHTTYEALLADTTAEFSRLMTDLTGQEADPVKIQASVDRFAFASATGRKAGQEDTSSFQRKGIAGDWRNHFDRTAAEAFDAVAGDALITLGYERDHSWVETV</sequence>
<name>C7NJT6_KYTSD</name>
<dbReference type="eggNOG" id="COG0457">
    <property type="taxonomic scope" value="Bacteria"/>
</dbReference>
<dbReference type="InterPro" id="IPR027417">
    <property type="entry name" value="P-loop_NTPase"/>
</dbReference>
<dbReference type="AlphaFoldDB" id="C7NJT6"/>
<protein>
    <submittedName>
        <fullName evidence="4">Sulfotransferase family protein</fullName>
    </submittedName>
</protein>
<accession>C7NJT6</accession>
<evidence type="ECO:0000313" key="4">
    <source>
        <dbReference type="EMBL" id="ACV06868.1"/>
    </source>
</evidence>
<organism evidence="4 5">
    <name type="scientific">Kytococcus sedentarius (strain ATCC 14392 / DSM 20547 / JCM 11482 / CCUG 33030 / NBRC 15357 / NCTC 11040 / CCM 314 / 541)</name>
    <name type="common">Micrococcus sedentarius</name>
    <dbReference type="NCBI Taxonomy" id="478801"/>
    <lineage>
        <taxon>Bacteria</taxon>
        <taxon>Bacillati</taxon>
        <taxon>Actinomycetota</taxon>
        <taxon>Actinomycetes</taxon>
        <taxon>Micrococcales</taxon>
        <taxon>Kytococcaceae</taxon>
        <taxon>Kytococcus</taxon>
    </lineage>
</organism>
<dbReference type="STRING" id="478801.Ksed_18660"/>
<dbReference type="EMBL" id="CP001686">
    <property type="protein sequence ID" value="ACV06868.1"/>
    <property type="molecule type" value="Genomic_DNA"/>
</dbReference>
<dbReference type="Pfam" id="PF00685">
    <property type="entry name" value="Sulfotransfer_1"/>
    <property type="match status" value="1"/>
</dbReference>
<dbReference type="InterPro" id="IPR000863">
    <property type="entry name" value="Sulfotransferase_dom"/>
</dbReference>
<evidence type="ECO:0000256" key="2">
    <source>
        <dbReference type="ARBA" id="ARBA00022679"/>
    </source>
</evidence>
<dbReference type="RefSeq" id="WP_015779808.1">
    <property type="nucleotide sequence ID" value="NC_013169.1"/>
</dbReference>